<dbReference type="AlphaFoldDB" id="A0A1B1Y497"/>
<dbReference type="GO" id="GO:0030288">
    <property type="term" value="C:outer membrane-bounded periplasmic space"/>
    <property type="evidence" value="ECO:0007669"/>
    <property type="project" value="TreeGrafter"/>
</dbReference>
<dbReference type="Pfam" id="PF25954">
    <property type="entry name" value="Beta-barrel_RND_2"/>
    <property type="match status" value="1"/>
</dbReference>
<feature type="domain" description="CusB-like three alpha-helical bundle" evidence="6">
    <location>
        <begin position="159"/>
        <end position="209"/>
    </location>
</feature>
<dbReference type="Pfam" id="PF25869">
    <property type="entry name" value="3HB_CusB"/>
    <property type="match status" value="1"/>
</dbReference>
<dbReference type="InterPro" id="IPR006143">
    <property type="entry name" value="RND_pump_MFP"/>
</dbReference>
<feature type="domain" description="Heavy metal binding" evidence="5">
    <location>
        <begin position="45"/>
        <end position="70"/>
    </location>
</feature>
<dbReference type="InterPro" id="IPR051909">
    <property type="entry name" value="MFP_Cation_Efflux"/>
</dbReference>
<evidence type="ECO:0000259" key="8">
    <source>
        <dbReference type="Pfam" id="PF25954"/>
    </source>
</evidence>
<dbReference type="NCBIfam" id="TIGR01730">
    <property type="entry name" value="RND_mfp"/>
    <property type="match status" value="1"/>
</dbReference>
<keyword evidence="4" id="KW-0472">Membrane</keyword>
<protein>
    <submittedName>
        <fullName evidence="10">Efflux transporter periplasmic adaptor subunit</fullName>
    </submittedName>
</protein>
<dbReference type="InterPro" id="IPR058649">
    <property type="entry name" value="CzcB_C"/>
</dbReference>
<dbReference type="Gene3D" id="2.40.50.100">
    <property type="match status" value="1"/>
</dbReference>
<keyword evidence="4" id="KW-0812">Transmembrane</keyword>
<dbReference type="PANTHER" id="PTHR30097">
    <property type="entry name" value="CATION EFFLUX SYSTEM PROTEIN CUSB"/>
    <property type="match status" value="1"/>
</dbReference>
<dbReference type="SUPFAM" id="SSF111369">
    <property type="entry name" value="HlyD-like secretion proteins"/>
    <property type="match status" value="1"/>
</dbReference>
<dbReference type="FunFam" id="2.40.30.170:FF:000010">
    <property type="entry name" value="Efflux RND transporter periplasmic adaptor subunit"/>
    <property type="match status" value="1"/>
</dbReference>
<evidence type="ECO:0000256" key="2">
    <source>
        <dbReference type="ARBA" id="ARBA00022448"/>
    </source>
</evidence>
<evidence type="ECO:0000313" key="11">
    <source>
        <dbReference type="Proteomes" id="UP000092967"/>
    </source>
</evidence>
<feature type="region of interest" description="Disordered" evidence="3">
    <location>
        <begin position="402"/>
        <end position="422"/>
    </location>
</feature>
<evidence type="ECO:0000256" key="3">
    <source>
        <dbReference type="SAM" id="MobiDB-lite"/>
    </source>
</evidence>
<feature type="domain" description="CusB-like beta-barrel" evidence="8">
    <location>
        <begin position="246"/>
        <end position="322"/>
    </location>
</feature>
<evidence type="ECO:0000259" key="7">
    <source>
        <dbReference type="Pfam" id="PF25919"/>
    </source>
</evidence>
<sequence length="422" mass="47160">MKKYSIYIVILVIGVLLGWLLFGHSNTTEKHEHGSEEKEMENQMWTCSMHPNIMKTEPGDCPICGMDLIPTTMSKEEVNPNQFQLTKNAMALAAIETTVVENSESGNQDIVLSGLISENQDKTSTQSAHFDGRVEKLYVTSLGQVVKKGQPVAEVYAPELITAQQELIIAAKTKNTQPALYNAVRNKFKNWYIHEHQLDEIEKTGKVKTNMLIYAHVAGTVTDILVDLGAHIMMGKPILKVADLSTVWANFDVYENQLSLFKVGQEIEVVIPSNQQKTMKGKVSFIDPVLNEQTRTVSLRVVLNNKNKTLKPGMFAEGKIKNKTEVSNQIQIPETSVLWTGKRSVVYVKVNKEQPTFELREVTLGNKIGNNYIVLYGLKNGEEIVTQGTFTVDAAAQLQGKKSMMNTDKSKSSDMQGMHMNH</sequence>
<name>A0A1B1Y497_9FLAO</name>
<dbReference type="InterPro" id="IPR058790">
    <property type="entry name" value="BSH_CusB"/>
</dbReference>
<organism evidence="10 11">
    <name type="scientific">Wenyingzhuangia fucanilytica</name>
    <dbReference type="NCBI Taxonomy" id="1790137"/>
    <lineage>
        <taxon>Bacteria</taxon>
        <taxon>Pseudomonadati</taxon>
        <taxon>Bacteroidota</taxon>
        <taxon>Flavobacteriia</taxon>
        <taxon>Flavobacteriales</taxon>
        <taxon>Flavobacteriaceae</taxon>
        <taxon>Wenyingzhuangia</taxon>
    </lineage>
</organism>
<accession>A0A1B1Y497</accession>
<dbReference type="Gene3D" id="2.40.420.20">
    <property type="match status" value="1"/>
</dbReference>
<feature type="domain" description="CzcB-like C-terminal circularly permuted SH3-like" evidence="9">
    <location>
        <begin position="330"/>
        <end position="392"/>
    </location>
</feature>
<keyword evidence="11" id="KW-1185">Reference proteome</keyword>
<dbReference type="Pfam" id="PF19335">
    <property type="entry name" value="HMBD"/>
    <property type="match status" value="1"/>
</dbReference>
<feature type="domain" description="CusB-like barrel-sandwich hybrid" evidence="7">
    <location>
        <begin position="128"/>
        <end position="242"/>
    </location>
</feature>
<gene>
    <name evidence="10" type="ORF">AXE80_04465</name>
</gene>
<feature type="transmembrane region" description="Helical" evidence="4">
    <location>
        <begin position="6"/>
        <end position="22"/>
    </location>
</feature>
<evidence type="ECO:0000259" key="5">
    <source>
        <dbReference type="Pfam" id="PF19335"/>
    </source>
</evidence>
<dbReference type="GO" id="GO:0015679">
    <property type="term" value="P:plasma membrane copper ion transport"/>
    <property type="evidence" value="ECO:0007669"/>
    <property type="project" value="TreeGrafter"/>
</dbReference>
<evidence type="ECO:0000259" key="9">
    <source>
        <dbReference type="Pfam" id="PF25975"/>
    </source>
</evidence>
<dbReference type="Proteomes" id="UP000092967">
    <property type="component" value="Chromosome"/>
</dbReference>
<evidence type="ECO:0000259" key="6">
    <source>
        <dbReference type="Pfam" id="PF25869"/>
    </source>
</evidence>
<dbReference type="EMBL" id="CP014224">
    <property type="protein sequence ID" value="ANW95573.1"/>
    <property type="molecule type" value="Genomic_DNA"/>
</dbReference>
<dbReference type="InterPro" id="IPR058792">
    <property type="entry name" value="Beta-barrel_RND_2"/>
</dbReference>
<keyword evidence="4" id="KW-1133">Transmembrane helix</keyword>
<dbReference type="GO" id="GO:0022857">
    <property type="term" value="F:transmembrane transporter activity"/>
    <property type="evidence" value="ECO:0007669"/>
    <property type="project" value="InterPro"/>
</dbReference>
<dbReference type="InterPro" id="IPR058791">
    <property type="entry name" value="3HB_CusB"/>
</dbReference>
<comment type="similarity">
    <text evidence="1">Belongs to the membrane fusion protein (MFP) (TC 8.A.1) family.</text>
</comment>
<dbReference type="Gene3D" id="2.40.30.170">
    <property type="match status" value="1"/>
</dbReference>
<dbReference type="GO" id="GO:0060003">
    <property type="term" value="P:copper ion export"/>
    <property type="evidence" value="ECO:0007669"/>
    <property type="project" value="TreeGrafter"/>
</dbReference>
<dbReference type="Pfam" id="PF25975">
    <property type="entry name" value="CzcB_C"/>
    <property type="match status" value="1"/>
</dbReference>
<dbReference type="Pfam" id="PF25919">
    <property type="entry name" value="BSH_CusB"/>
    <property type="match status" value="1"/>
</dbReference>
<dbReference type="GO" id="GO:0016020">
    <property type="term" value="C:membrane"/>
    <property type="evidence" value="ECO:0007669"/>
    <property type="project" value="InterPro"/>
</dbReference>
<dbReference type="KEGG" id="wfu:AXE80_04465"/>
<dbReference type="STRING" id="1790137.AXE80_04465"/>
<dbReference type="InterPro" id="IPR045800">
    <property type="entry name" value="HMBD"/>
</dbReference>
<evidence type="ECO:0000256" key="4">
    <source>
        <dbReference type="SAM" id="Phobius"/>
    </source>
</evidence>
<proteinExistence type="inferred from homology"/>
<evidence type="ECO:0000256" key="1">
    <source>
        <dbReference type="ARBA" id="ARBA00009477"/>
    </source>
</evidence>
<dbReference type="GO" id="GO:0046914">
    <property type="term" value="F:transition metal ion binding"/>
    <property type="evidence" value="ECO:0007669"/>
    <property type="project" value="TreeGrafter"/>
</dbReference>
<dbReference type="PANTHER" id="PTHR30097:SF15">
    <property type="entry name" value="CATION EFFLUX SYSTEM PROTEIN CUSB"/>
    <property type="match status" value="1"/>
</dbReference>
<keyword evidence="2" id="KW-0813">Transport</keyword>
<dbReference type="RefSeq" id="WP_068824832.1">
    <property type="nucleotide sequence ID" value="NZ_CP014224.1"/>
</dbReference>
<reference evidence="10 11" key="1">
    <citation type="submission" date="2016-02" db="EMBL/GenBank/DDBJ databases">
        <authorList>
            <person name="Wen L."/>
            <person name="He K."/>
            <person name="Yang H."/>
        </authorList>
    </citation>
    <scope>NUCLEOTIDE SEQUENCE [LARGE SCALE GENOMIC DNA]</scope>
    <source>
        <strain evidence="10 11">CZ1127</strain>
    </source>
</reference>
<dbReference type="OrthoDB" id="9806939at2"/>
<evidence type="ECO:0000313" key="10">
    <source>
        <dbReference type="EMBL" id="ANW95573.1"/>
    </source>
</evidence>